<evidence type="ECO:0000313" key="14">
    <source>
        <dbReference type="Proteomes" id="UP000694255"/>
    </source>
</evidence>
<keyword evidence="4" id="KW-0158">Chromosome</keyword>
<reference evidence="13 14" key="1">
    <citation type="journal article" date="2021" name="DNA Res.">
        <title>Genome analysis of Candida subhashii reveals its hybrid nature and dual mitochondrial genome conformations.</title>
        <authorList>
            <person name="Mixao V."/>
            <person name="Hegedusova E."/>
            <person name="Saus E."/>
            <person name="Pryszcz L.P."/>
            <person name="Cillingova A."/>
            <person name="Nosek J."/>
            <person name="Gabaldon T."/>
        </authorList>
    </citation>
    <scope>NUCLEOTIDE SEQUENCE [LARGE SCALE GENOMIC DNA]</scope>
    <source>
        <strain evidence="13 14">CBS 10753</strain>
    </source>
</reference>
<dbReference type="PANTHER" id="PTHR18937:SF12">
    <property type="entry name" value="STRUCTURAL MAINTENANCE OF CHROMOSOMES PROTEIN"/>
    <property type="match status" value="1"/>
</dbReference>
<dbReference type="InterPro" id="IPR003395">
    <property type="entry name" value="RecF/RecN/SMC_N"/>
</dbReference>
<dbReference type="InterPro" id="IPR028468">
    <property type="entry name" value="Smc1_ABC"/>
</dbReference>
<evidence type="ECO:0000256" key="9">
    <source>
        <dbReference type="ARBA" id="ARBA00023306"/>
    </source>
</evidence>
<feature type="coiled-coil region" evidence="11">
    <location>
        <begin position="688"/>
        <end position="735"/>
    </location>
</feature>
<dbReference type="AlphaFoldDB" id="A0A8J5QLI1"/>
<dbReference type="Pfam" id="PF06470">
    <property type="entry name" value="SMC_hinge"/>
    <property type="match status" value="1"/>
</dbReference>
<comment type="similarity">
    <text evidence="3">Belongs to the SMC family. SMC1 subfamily.</text>
</comment>
<evidence type="ECO:0000256" key="10">
    <source>
        <dbReference type="PIRNR" id="PIRNR005719"/>
    </source>
</evidence>
<dbReference type="GO" id="GO:0005524">
    <property type="term" value="F:ATP binding"/>
    <property type="evidence" value="ECO:0007669"/>
    <property type="project" value="InterPro"/>
</dbReference>
<name>A0A8J5QLI1_9ASCO</name>
<evidence type="ECO:0000256" key="8">
    <source>
        <dbReference type="ARBA" id="ARBA00023242"/>
    </source>
</evidence>
<dbReference type="Proteomes" id="UP000694255">
    <property type="component" value="Unassembled WGS sequence"/>
</dbReference>
<dbReference type="PANTHER" id="PTHR18937">
    <property type="entry name" value="STRUCTURAL MAINTENANCE OF CHROMOSOMES SMC FAMILY MEMBER"/>
    <property type="match status" value="1"/>
</dbReference>
<dbReference type="PIRSF" id="PIRSF005719">
    <property type="entry name" value="SMC"/>
    <property type="match status" value="1"/>
</dbReference>
<evidence type="ECO:0000259" key="12">
    <source>
        <dbReference type="SMART" id="SM00968"/>
    </source>
</evidence>
<organism evidence="13 14">
    <name type="scientific">[Candida] subhashii</name>
    <dbReference type="NCBI Taxonomy" id="561895"/>
    <lineage>
        <taxon>Eukaryota</taxon>
        <taxon>Fungi</taxon>
        <taxon>Dikarya</taxon>
        <taxon>Ascomycota</taxon>
        <taxon>Saccharomycotina</taxon>
        <taxon>Pichiomycetes</taxon>
        <taxon>Debaryomycetaceae</taxon>
        <taxon>Spathaspora</taxon>
    </lineage>
</organism>
<dbReference type="GeneID" id="73470593"/>
<evidence type="ECO:0000256" key="3">
    <source>
        <dbReference type="ARBA" id="ARBA00005597"/>
    </source>
</evidence>
<protein>
    <recommendedName>
        <fullName evidence="10">Structural maintenance of chromosomes protein</fullName>
    </recommendedName>
</protein>
<comment type="subcellular location">
    <subcellularLocation>
        <location evidence="2">Chromosome</location>
    </subcellularLocation>
    <subcellularLocation>
        <location evidence="1 10">Nucleus</location>
    </subcellularLocation>
</comment>
<dbReference type="EMBL" id="JAGSYN010000165">
    <property type="protein sequence ID" value="KAG7662663.1"/>
    <property type="molecule type" value="Genomic_DNA"/>
</dbReference>
<dbReference type="GO" id="GO:0005634">
    <property type="term" value="C:nucleus"/>
    <property type="evidence" value="ECO:0007669"/>
    <property type="project" value="UniProtKB-SubCell"/>
</dbReference>
<dbReference type="GO" id="GO:0051301">
    <property type="term" value="P:cell division"/>
    <property type="evidence" value="ECO:0007669"/>
    <property type="project" value="UniProtKB-KW"/>
</dbReference>
<keyword evidence="5" id="KW-0132">Cell division</keyword>
<comment type="caution">
    <text evidence="13">The sequence shown here is derived from an EMBL/GenBank/DDBJ whole genome shotgun (WGS) entry which is preliminary data.</text>
</comment>
<keyword evidence="7 11" id="KW-0175">Coiled coil</keyword>
<dbReference type="RefSeq" id="XP_049262896.1">
    <property type="nucleotide sequence ID" value="XM_049407684.1"/>
</dbReference>
<dbReference type="GO" id="GO:0003677">
    <property type="term" value="F:DNA binding"/>
    <property type="evidence" value="ECO:0007669"/>
    <property type="project" value="TreeGrafter"/>
</dbReference>
<dbReference type="GO" id="GO:0016887">
    <property type="term" value="F:ATP hydrolysis activity"/>
    <property type="evidence" value="ECO:0007669"/>
    <property type="project" value="InterPro"/>
</dbReference>
<evidence type="ECO:0000256" key="4">
    <source>
        <dbReference type="ARBA" id="ARBA00022454"/>
    </source>
</evidence>
<dbReference type="InterPro" id="IPR024704">
    <property type="entry name" value="SMC"/>
</dbReference>
<dbReference type="OrthoDB" id="5575062at2759"/>
<feature type="coiled-coil region" evidence="11">
    <location>
        <begin position="247"/>
        <end position="281"/>
    </location>
</feature>
<accession>A0A8J5QLI1</accession>
<proteinExistence type="inferred from homology"/>
<dbReference type="SMART" id="SM00968">
    <property type="entry name" value="SMC_hinge"/>
    <property type="match status" value="1"/>
</dbReference>
<evidence type="ECO:0000313" key="13">
    <source>
        <dbReference type="EMBL" id="KAG7662663.1"/>
    </source>
</evidence>
<sequence length="1237" mass="141080">MGRLIGLELYNFKSYRGKAVIGFGDSFFTSIIGPNGAGKSNMMDAISFVLGVQSSHLRSQNLRDLIYRGRRENMPDNTVDSIDQDPTNAYVMATYAKSNGEILKLKRSITASGHSDYQINGRSVTVLNYTMVLKQENILIKARNFLVFQGDVEQIASQSPKELTKLIEHVSGSNEYVKEFEQLKEQSEKAREVSNSVFSRKRTLNSESKQYKEQVAEQREFEEKIVLKNEVIKKIHLYKLFHNEKKHYQLKEDIRAKNTDLKELKKDLATKEKTYSTLMSEYSKSIIDTKQHKQAIETNAVKIESTKRELIPIGANKQSLSTKINSQKNKIQDLENDLKRQKIQLQSVEKQLRDAQKLFKEFQEKTTSYGSSHVSVQGQKEYEALRAQFLADNGSKLEEELSLLLSDKENINTIIANIKNQKSNADNRRNELESIINTELKSKLSDIANEISEILDKKNSKEKSRNSLIRKKEEFNFQELQLNTQLREVLLKLEDLSSQQRESNKQKKLRENVSTLKRLLPQGAIKGLVCELVRPSQQKYESALSTLLGRNFDSIIVSTSAVAYKCIEILKDRRAGVATFIPLDTVQSDPINTNHLRSIDSNASPGVDVVEYSDKSLEQAINYIIGNALVVDNIDTARRIKWSNNSGTSFGNKIVTLDGSVIHTSGLMTGGQQAQRTAAVLTWDKQEWNRLNELKEDLVNRVSKLQEDKPKELEINLLAEEIHSLEDRLPVLRNQKSSVERVNEDRKSEIAYQEELIKGLDSTINDKSNSISLVESKISKIADQMKILQDKIYGAFCDKYGFTNGIEDYENTHGSTLRIRAKERVQYTKAISALQNKLEFEQERCKETKERKRSLENQIVDLENELEVVLAEKRKLEEILDTAEAEHEVLKSELNQKDKSSQSKLKTAKSVESDVREAQSEVSIVSKEIIQIEEMLLKADSERADVLRNCKIQNINLPLQDGILESISVGETSEDILQEIYKIEIDYSLLDERLRENFTIQIQGELEVSLQSTIEQLEQLNPNGRADERLQQVEARLKEHDKEYTLARQQERQISEKFKEVKEQRYKTFMDAFTHVSSRIDEIYKELTKSSASPLGGSAYLTLEDEEMPYTSGIKYHAMPPMKRFQDMDLLSGGEKTMAALALLFAIHSYQPSPFFVLDEVDAALDNANVTKIANYIRKYAGPSFQFIVISLKTSLFEKSDALVGIYREQRENSSKTVTLDLRDYPEDEAPIAAGAS</sequence>
<evidence type="ECO:0000256" key="5">
    <source>
        <dbReference type="ARBA" id="ARBA00022618"/>
    </source>
</evidence>
<dbReference type="InterPro" id="IPR010935">
    <property type="entry name" value="SMC_hinge"/>
</dbReference>
<feature type="domain" description="SMC hinge" evidence="12">
    <location>
        <begin position="523"/>
        <end position="641"/>
    </location>
</feature>
<dbReference type="Pfam" id="PF02463">
    <property type="entry name" value="SMC_N"/>
    <property type="match status" value="2"/>
</dbReference>
<keyword evidence="14" id="KW-1185">Reference proteome</keyword>
<dbReference type="GO" id="GO:0008278">
    <property type="term" value="C:cohesin complex"/>
    <property type="evidence" value="ECO:0007669"/>
    <property type="project" value="InterPro"/>
</dbReference>
<feature type="coiled-coil region" evidence="11">
    <location>
        <begin position="317"/>
        <end position="365"/>
    </location>
</feature>
<evidence type="ECO:0000256" key="1">
    <source>
        <dbReference type="ARBA" id="ARBA00004123"/>
    </source>
</evidence>
<evidence type="ECO:0000256" key="2">
    <source>
        <dbReference type="ARBA" id="ARBA00004286"/>
    </source>
</evidence>
<evidence type="ECO:0000256" key="7">
    <source>
        <dbReference type="ARBA" id="ARBA00023054"/>
    </source>
</evidence>
<feature type="coiled-coil region" evidence="11">
    <location>
        <begin position="1023"/>
        <end position="1050"/>
    </location>
</feature>
<evidence type="ECO:0000256" key="6">
    <source>
        <dbReference type="ARBA" id="ARBA00022776"/>
    </source>
</evidence>
<dbReference type="CDD" id="cd03275">
    <property type="entry name" value="ABC_SMC1_euk"/>
    <property type="match status" value="2"/>
</dbReference>
<gene>
    <name evidence="13" type="ORF">J8A68_003793</name>
</gene>
<keyword evidence="8 10" id="KW-0539">Nucleus</keyword>
<keyword evidence="9" id="KW-0131">Cell cycle</keyword>
<evidence type="ECO:0000256" key="11">
    <source>
        <dbReference type="SAM" id="Coils"/>
    </source>
</evidence>
<dbReference type="GO" id="GO:0007062">
    <property type="term" value="P:sister chromatid cohesion"/>
    <property type="evidence" value="ECO:0007669"/>
    <property type="project" value="InterPro"/>
</dbReference>
<feature type="coiled-coil region" evidence="11">
    <location>
        <begin position="824"/>
        <end position="900"/>
    </location>
</feature>
<feature type="coiled-coil region" evidence="11">
    <location>
        <begin position="408"/>
        <end position="457"/>
    </location>
</feature>
<keyword evidence="6" id="KW-0498">Mitosis</keyword>